<keyword evidence="1" id="KW-0472">Membrane</keyword>
<name>A0A9W6GCJ3_9ACTN</name>
<evidence type="ECO:0000313" key="3">
    <source>
        <dbReference type="Proteomes" id="UP001144313"/>
    </source>
</evidence>
<accession>A0A9W6GCJ3</accession>
<keyword evidence="3" id="KW-1185">Reference proteome</keyword>
<keyword evidence="1" id="KW-0812">Transmembrane</keyword>
<comment type="caution">
    <text evidence="2">The sequence shown here is derived from an EMBL/GenBank/DDBJ whole genome shotgun (WGS) entry which is preliminary data.</text>
</comment>
<dbReference type="EMBL" id="BSDT01000001">
    <property type="protein sequence ID" value="GLI44183.1"/>
    <property type="molecule type" value="Genomic_DNA"/>
</dbReference>
<feature type="transmembrane region" description="Helical" evidence="1">
    <location>
        <begin position="27"/>
        <end position="46"/>
    </location>
</feature>
<evidence type="ECO:0000256" key="1">
    <source>
        <dbReference type="SAM" id="Phobius"/>
    </source>
</evidence>
<organism evidence="2 3">
    <name type="scientific">Glycomyces algeriensis</name>
    <dbReference type="NCBI Taxonomy" id="256037"/>
    <lineage>
        <taxon>Bacteria</taxon>
        <taxon>Bacillati</taxon>
        <taxon>Actinomycetota</taxon>
        <taxon>Actinomycetes</taxon>
        <taxon>Glycomycetales</taxon>
        <taxon>Glycomycetaceae</taxon>
        <taxon>Glycomyces</taxon>
    </lineage>
</organism>
<protein>
    <submittedName>
        <fullName evidence="2">Uncharacterized protein</fullName>
    </submittedName>
</protein>
<dbReference type="RefSeq" id="WP_270114878.1">
    <property type="nucleotide sequence ID" value="NZ_BAAAOL010000007.1"/>
</dbReference>
<feature type="transmembrane region" description="Helical" evidence="1">
    <location>
        <begin position="152"/>
        <end position="173"/>
    </location>
</feature>
<proteinExistence type="predicted"/>
<sequence length="252" mass="27092">MSSLANLSLPNRRFALGLGLAGEGLKYFRYWIAAAVVLAFLGPLALSLSTEIELSTWFYTANVGKWFTAFVAGGFLYALVPNMIAAGLTRRELSAAMGVFGLLWSIAIGVLVFAGLLVERVFYDAMGWTQGIQLNDTITTLGSWGETAAFAAVYPLMYLAYFAAGAAIGAAAYRWEGSGWLLLVPVLPVVFSLDNALYDTEPFGPGWMGFLGRFMDDWGRAAVLAAIVAVALVLAVAARRILIDIPLRSKKA</sequence>
<evidence type="ECO:0000313" key="2">
    <source>
        <dbReference type="EMBL" id="GLI44183.1"/>
    </source>
</evidence>
<gene>
    <name evidence="2" type="ORF">GALLR39Z86_40330</name>
</gene>
<feature type="transmembrane region" description="Helical" evidence="1">
    <location>
        <begin position="66"/>
        <end position="88"/>
    </location>
</feature>
<dbReference type="AlphaFoldDB" id="A0A9W6GCJ3"/>
<feature type="transmembrane region" description="Helical" evidence="1">
    <location>
        <begin position="95"/>
        <end position="118"/>
    </location>
</feature>
<feature type="transmembrane region" description="Helical" evidence="1">
    <location>
        <begin position="180"/>
        <end position="198"/>
    </location>
</feature>
<reference evidence="2" key="1">
    <citation type="submission" date="2022-12" db="EMBL/GenBank/DDBJ databases">
        <title>Reference genome sequencing for broad-spectrum identification of bacterial and archaeal isolates by mass spectrometry.</title>
        <authorList>
            <person name="Sekiguchi Y."/>
            <person name="Tourlousse D.M."/>
        </authorList>
    </citation>
    <scope>NUCLEOTIDE SEQUENCE</scope>
    <source>
        <strain evidence="2">LLR39Z86</strain>
    </source>
</reference>
<keyword evidence="1" id="KW-1133">Transmembrane helix</keyword>
<dbReference type="Proteomes" id="UP001144313">
    <property type="component" value="Unassembled WGS sequence"/>
</dbReference>
<feature type="transmembrane region" description="Helical" evidence="1">
    <location>
        <begin position="218"/>
        <end position="242"/>
    </location>
</feature>